<gene>
    <name evidence="2" type="ORF">DVA86_16815</name>
</gene>
<reference evidence="2 3" key="1">
    <citation type="submission" date="2018-07" db="EMBL/GenBank/DDBJ databases">
        <title>Draft genome of the type strain Streptomyces armeniacus ATCC 15676.</title>
        <authorList>
            <person name="Labana P."/>
            <person name="Gosse J.T."/>
            <person name="Boddy C.N."/>
        </authorList>
    </citation>
    <scope>NUCLEOTIDE SEQUENCE [LARGE SCALE GENOMIC DNA]</scope>
    <source>
        <strain evidence="2 3">ATCC 15676</strain>
    </source>
</reference>
<keyword evidence="3" id="KW-1185">Reference proteome</keyword>
<dbReference type="PANTHER" id="PTHR42850:SF4">
    <property type="entry name" value="ZINC-DEPENDENT ENDOPOLYPHOSPHATASE"/>
    <property type="match status" value="1"/>
</dbReference>
<name>A0A345XR08_9ACTN</name>
<evidence type="ECO:0000313" key="2">
    <source>
        <dbReference type="EMBL" id="AXK34074.1"/>
    </source>
</evidence>
<dbReference type="InterPro" id="IPR050126">
    <property type="entry name" value="Ap4A_hydrolase"/>
</dbReference>
<feature type="domain" description="Calcineurin-like phosphoesterase" evidence="1">
    <location>
        <begin position="3"/>
        <end position="125"/>
    </location>
</feature>
<sequence length="348" mass="38677">MPRTVIVGDIHGCFDELRALLDKIGLRPDDRLVSVGDLVDRGPAPGEVVRLFRERPNSFAVMGNHERKHVRGIFSYAQEITRLQLGDRYAETVDWMRTLPYYFENEHVRVVHAAVRSGTPLHEQREEILCGTTRGERDLAALFPESHWHDHYTDAKPVVFGHHVTGRTPLVRDGRIYGLDTGACHGWNLTALCVPGFTLHSVEARADHWAYVRRRWQLPVLKSRPWRDASWAEIDKAVARYASPPGSSSSSSSSSDAPPDAALRDWLLALERWAAELRAAFPVLADAARRAVGEPTEAELRAHPAAKVLFQARNGRLDQDGLARQCPTPARTLGLAAALGLALPEPPG</sequence>
<evidence type="ECO:0000259" key="1">
    <source>
        <dbReference type="Pfam" id="PF00149"/>
    </source>
</evidence>
<dbReference type="AlphaFoldDB" id="A0A345XR08"/>
<dbReference type="Proteomes" id="UP000254425">
    <property type="component" value="Chromosome"/>
</dbReference>
<dbReference type="GO" id="GO:0016791">
    <property type="term" value="F:phosphatase activity"/>
    <property type="evidence" value="ECO:0007669"/>
    <property type="project" value="TreeGrafter"/>
</dbReference>
<accession>A0A345XR08</accession>
<dbReference type="GO" id="GO:0005737">
    <property type="term" value="C:cytoplasm"/>
    <property type="evidence" value="ECO:0007669"/>
    <property type="project" value="TreeGrafter"/>
</dbReference>
<dbReference type="CDD" id="cd00144">
    <property type="entry name" value="MPP_PPP_family"/>
    <property type="match status" value="1"/>
</dbReference>
<dbReference type="Pfam" id="PF00149">
    <property type="entry name" value="Metallophos"/>
    <property type="match status" value="1"/>
</dbReference>
<dbReference type="KEGG" id="sarm:DVA86_16815"/>
<proteinExistence type="predicted"/>
<organism evidence="2 3">
    <name type="scientific">Streptomyces armeniacus</name>
    <dbReference type="NCBI Taxonomy" id="83291"/>
    <lineage>
        <taxon>Bacteria</taxon>
        <taxon>Bacillati</taxon>
        <taxon>Actinomycetota</taxon>
        <taxon>Actinomycetes</taxon>
        <taxon>Kitasatosporales</taxon>
        <taxon>Streptomycetaceae</taxon>
        <taxon>Streptomyces</taxon>
    </lineage>
</organism>
<dbReference type="RefSeq" id="WP_208879304.1">
    <property type="nucleotide sequence ID" value="NZ_CP031320.1"/>
</dbReference>
<dbReference type="PANTHER" id="PTHR42850">
    <property type="entry name" value="METALLOPHOSPHOESTERASE"/>
    <property type="match status" value="1"/>
</dbReference>
<dbReference type="InterPro" id="IPR004843">
    <property type="entry name" value="Calcineurin-like_PHP"/>
</dbReference>
<dbReference type="SUPFAM" id="SSF56300">
    <property type="entry name" value="Metallo-dependent phosphatases"/>
    <property type="match status" value="1"/>
</dbReference>
<protein>
    <submittedName>
        <fullName evidence="2">Serine/threonine protein phosphatase</fullName>
    </submittedName>
</protein>
<dbReference type="InterPro" id="IPR029052">
    <property type="entry name" value="Metallo-depent_PP-like"/>
</dbReference>
<dbReference type="Gene3D" id="3.60.21.10">
    <property type="match status" value="1"/>
</dbReference>
<dbReference type="EMBL" id="CP031320">
    <property type="protein sequence ID" value="AXK34074.1"/>
    <property type="molecule type" value="Genomic_DNA"/>
</dbReference>
<evidence type="ECO:0000313" key="3">
    <source>
        <dbReference type="Proteomes" id="UP000254425"/>
    </source>
</evidence>